<dbReference type="RefSeq" id="YP_009628799.1">
    <property type="nucleotide sequence ID" value="NC_042171.1"/>
</dbReference>
<name>A0A4D6BKT6_9FLOR</name>
<dbReference type="GeneID" id="40138898"/>
<evidence type="ECO:0000313" key="1">
    <source>
        <dbReference type="EMBL" id="QBX88582.1"/>
    </source>
</evidence>
<keyword evidence="1" id="KW-0934">Plastid</keyword>
<sequence length="164" mass="19941">MLVNEFKREVSTIHFLNYYMSIIYFMIEKEDDSVGSSASGFHNENVARAQLVLVHQYLKHLYILSYIHVKWNHLVFFYSGQYTCQLHYGLILYLLHEIYLYNSIRSMVLDVKSDNFKALSLYIWLDYAFVQERKNYYSRRICSLHLVYFRSPVKNFWRRLLILH</sequence>
<protein>
    <submittedName>
        <fullName evidence="1">Uncharacterized protein</fullName>
    </submittedName>
</protein>
<dbReference type="EMBL" id="MH026108">
    <property type="protein sequence ID" value="QBX88582.1"/>
    <property type="molecule type" value="Genomic_DNA"/>
</dbReference>
<geneLocation type="plastid" evidence="1"/>
<gene>
    <name evidence="1" type="primary">orf11</name>
</gene>
<accession>A0A4D6BKT6</accession>
<dbReference type="AlphaFoldDB" id="A0A4D6BKT6"/>
<reference evidence="1" key="1">
    <citation type="journal article" date="2019" name="Phycologia">
        <title>Chloroplast and mitochondrial genomes of Balbiania investiens (Balbianiales, Nemaliophycidae).</title>
        <authorList>
            <person name="Evans J.R."/>
            <person name="StAmour N."/>
            <person name="Verbruggen H."/>
            <person name="Salomaki E.D."/>
            <person name="Vis M.L."/>
        </authorList>
    </citation>
    <scope>NUCLEOTIDE SEQUENCE</scope>
</reference>
<proteinExistence type="predicted"/>
<organism evidence="1">
    <name type="scientific">Balbiania investiens</name>
    <dbReference type="NCBI Taxonomy" id="111861"/>
    <lineage>
        <taxon>Eukaryota</taxon>
        <taxon>Rhodophyta</taxon>
        <taxon>Florideophyceae</taxon>
        <taxon>Nemaliophycidae</taxon>
        <taxon>Balbianiales</taxon>
        <taxon>Balbianiaceae</taxon>
        <taxon>Balbiania</taxon>
    </lineage>
</organism>